<dbReference type="EMBL" id="MF403008">
    <property type="protein sequence ID" value="AUZ95075.1"/>
    <property type="molecule type" value="Genomic_DNA"/>
</dbReference>
<keyword evidence="3" id="KW-0963">Cytoplasm</keyword>
<evidence type="ECO:0000256" key="2">
    <source>
        <dbReference type="ARBA" id="ARBA00010393"/>
    </source>
</evidence>
<organism evidence="9 10">
    <name type="scientific">Agrobacterium phage Atu_ph07</name>
    <dbReference type="NCBI Taxonomy" id="2024264"/>
    <lineage>
        <taxon>Viruses</taxon>
        <taxon>Duplodnaviria</taxon>
        <taxon>Heunggongvirae</taxon>
        <taxon>Uroviricota</taxon>
        <taxon>Caudoviricetes</taxon>
        <taxon>Polybotosvirus</taxon>
        <taxon>Polybotosvirus Atuph07</taxon>
    </lineage>
</organism>
<protein>
    <recommendedName>
        <fullName evidence="6">PhoH-like protein</fullName>
    </recommendedName>
</protein>
<dbReference type="Proteomes" id="UP000223025">
    <property type="component" value="Segment"/>
</dbReference>
<evidence type="ECO:0000313" key="10">
    <source>
        <dbReference type="Proteomes" id="UP000223025"/>
    </source>
</evidence>
<dbReference type="InterPro" id="IPR027417">
    <property type="entry name" value="P-loop_NTPase"/>
</dbReference>
<dbReference type="KEGG" id="vg:40088312"/>
<evidence type="ECO:0000256" key="6">
    <source>
        <dbReference type="ARBA" id="ARBA00039970"/>
    </source>
</evidence>
<evidence type="ECO:0000259" key="8">
    <source>
        <dbReference type="Pfam" id="PF02562"/>
    </source>
</evidence>
<evidence type="ECO:0000313" key="9">
    <source>
        <dbReference type="EMBL" id="AUZ95075.1"/>
    </source>
</evidence>
<evidence type="ECO:0000256" key="5">
    <source>
        <dbReference type="ARBA" id="ARBA00022840"/>
    </source>
</evidence>
<accession>A0A2L0UZX2</accession>
<keyword evidence="5" id="KW-0067">ATP-binding</keyword>
<dbReference type="InterPro" id="IPR051451">
    <property type="entry name" value="PhoH2-like"/>
</dbReference>
<dbReference type="Gene3D" id="3.40.50.300">
    <property type="entry name" value="P-loop containing nucleotide triphosphate hydrolases"/>
    <property type="match status" value="1"/>
</dbReference>
<proteinExistence type="inferred from homology"/>
<dbReference type="RefSeq" id="YP_009611974.1">
    <property type="nucleotide sequence ID" value="NC_042013.1"/>
</dbReference>
<comment type="subcellular location">
    <subcellularLocation>
        <location evidence="1">Cytoplasm</location>
    </subcellularLocation>
</comment>
<sequence length="254" mass="28788">MAKRAATRNNRSSRQERAPRSNHRSRKDNVIELDIPTKKRSKEVNILPKNVEQEALIESLSDKRKHIVFAVGPAGTGKTHVATTMAIKALKAGEIEKIVVTRPNIAVDDKDIGFLPGDIIAKLAPWCQPVLDVFNEYFSKMEIEKMLEEGIIELVPIAYIRGRTFKKAWVIFDEAQNSTVRSMLSVLTRIGEGSKLIITGDERQGDRGKDNGLSDFLTRFENSRMIDVVKFSYKNVERHPVIKEILELYKDVDV</sequence>
<dbReference type="GO" id="GO:0005524">
    <property type="term" value="F:ATP binding"/>
    <property type="evidence" value="ECO:0007669"/>
    <property type="project" value="UniProtKB-KW"/>
</dbReference>
<dbReference type="PANTHER" id="PTHR30473">
    <property type="entry name" value="PROTEIN PHOH"/>
    <property type="match status" value="1"/>
</dbReference>
<comment type="similarity">
    <text evidence="2">Belongs to the PhoH family.</text>
</comment>
<dbReference type="InterPro" id="IPR003714">
    <property type="entry name" value="PhoH"/>
</dbReference>
<dbReference type="SUPFAM" id="SSF52540">
    <property type="entry name" value="P-loop containing nucleoside triphosphate hydrolases"/>
    <property type="match status" value="1"/>
</dbReference>
<dbReference type="OrthoDB" id="8501at10239"/>
<dbReference type="GeneID" id="40088312"/>
<reference evidence="9 10" key="1">
    <citation type="submission" date="2017-06" db="EMBL/GenBank/DDBJ databases">
        <authorList>
            <person name="Kim H.J."/>
            <person name="Triplett B.A."/>
        </authorList>
    </citation>
    <scope>NUCLEOTIDE SEQUENCE [LARGE SCALE GENOMIC DNA]</scope>
</reference>
<evidence type="ECO:0000256" key="1">
    <source>
        <dbReference type="ARBA" id="ARBA00004496"/>
    </source>
</evidence>
<name>A0A2L0UZX2_9CAUD</name>
<evidence type="ECO:0000256" key="3">
    <source>
        <dbReference type="ARBA" id="ARBA00022490"/>
    </source>
</evidence>
<dbReference type="Pfam" id="PF02562">
    <property type="entry name" value="PhoH"/>
    <property type="match status" value="1"/>
</dbReference>
<dbReference type="PANTHER" id="PTHR30473:SF1">
    <property type="entry name" value="PHOH-LIKE PROTEIN"/>
    <property type="match status" value="1"/>
</dbReference>
<evidence type="ECO:0000256" key="4">
    <source>
        <dbReference type="ARBA" id="ARBA00022741"/>
    </source>
</evidence>
<feature type="region of interest" description="Disordered" evidence="7">
    <location>
        <begin position="1"/>
        <end position="29"/>
    </location>
</feature>
<keyword evidence="4" id="KW-0547">Nucleotide-binding</keyword>
<keyword evidence="10" id="KW-1185">Reference proteome</keyword>
<evidence type="ECO:0000256" key="7">
    <source>
        <dbReference type="SAM" id="MobiDB-lite"/>
    </source>
</evidence>
<feature type="domain" description="PhoH-like protein" evidence="8">
    <location>
        <begin position="46"/>
        <end position="250"/>
    </location>
</feature>